<dbReference type="EMBL" id="CAJPDT010000017">
    <property type="protein sequence ID" value="CAF9916983.1"/>
    <property type="molecule type" value="Genomic_DNA"/>
</dbReference>
<name>A0A8H3F3L6_9LECA</name>
<organism evidence="1 2">
    <name type="scientific">Imshaugia aleurites</name>
    <dbReference type="NCBI Taxonomy" id="172621"/>
    <lineage>
        <taxon>Eukaryota</taxon>
        <taxon>Fungi</taxon>
        <taxon>Dikarya</taxon>
        <taxon>Ascomycota</taxon>
        <taxon>Pezizomycotina</taxon>
        <taxon>Lecanoromycetes</taxon>
        <taxon>OSLEUM clade</taxon>
        <taxon>Lecanoromycetidae</taxon>
        <taxon>Lecanorales</taxon>
        <taxon>Lecanorineae</taxon>
        <taxon>Parmeliaceae</taxon>
        <taxon>Imshaugia</taxon>
    </lineage>
</organism>
<dbReference type="PANTHER" id="PTHR33112">
    <property type="entry name" value="DOMAIN PROTEIN, PUTATIVE-RELATED"/>
    <property type="match status" value="1"/>
</dbReference>
<evidence type="ECO:0000313" key="2">
    <source>
        <dbReference type="Proteomes" id="UP000664534"/>
    </source>
</evidence>
<dbReference type="OrthoDB" id="5428863at2759"/>
<evidence type="ECO:0000313" key="1">
    <source>
        <dbReference type="EMBL" id="CAF9916983.1"/>
    </source>
</evidence>
<proteinExistence type="predicted"/>
<dbReference type="PANTHER" id="PTHR33112:SF12">
    <property type="entry name" value="HETEROKARYON INCOMPATIBILITY DOMAIN-CONTAINING PROTEIN"/>
    <property type="match status" value="1"/>
</dbReference>
<keyword evidence="2" id="KW-1185">Reference proteome</keyword>
<dbReference type="AlphaFoldDB" id="A0A8H3F3L6"/>
<comment type="caution">
    <text evidence="1">The sequence shown here is derived from an EMBL/GenBank/DDBJ whole genome shotgun (WGS) entry which is preliminary data.</text>
</comment>
<sequence length="441" mass="49657">MDAVYGNSVLTINAAEGEDADAGLFGLPSTPRQTTQAVFEYCAGQHLTIGQPLLPELTDHCRRNTRAWTYQERFLSKRSLTFTANQVYFECQRMIWCEDVAGEIPGMVDYYQMENFLPTNWSPDLNDHMYKLHYSLHVEKSTDWVKYLRTVEEFTPRQLSFDSDMLAAFAGMSKKLTQRVVDADNAVSFPCPTWSWAGWKGKIVYEDIMPHLKMLSSDLVKRTKPLTTWEKQSADRTHRAPIATTGETGNFLLANFPHRLPAGWHESSGGPFDIFIGTYFYHASAPNKLHAIPTPTPHKEPKSNIPWKRIATSTESTMLYLQTPAHTETPPPTDPLRLNIVDDVGTWLGSLLLDGAEDVDVSARHEFIALSEGATPKPEIERFWSAEEWTNVASGGDAWVFFVSVLLVVRWGGVARRAGIGKVDRTKWGGLTRSDVEVVLE</sequence>
<protein>
    <submittedName>
        <fullName evidence="1">Uncharacterized protein</fullName>
    </submittedName>
</protein>
<gene>
    <name evidence="1" type="ORF">IMSHALPRED_003362</name>
</gene>
<dbReference type="Proteomes" id="UP000664534">
    <property type="component" value="Unassembled WGS sequence"/>
</dbReference>
<reference evidence="1" key="1">
    <citation type="submission" date="2021-03" db="EMBL/GenBank/DDBJ databases">
        <authorList>
            <person name="Tagirdzhanova G."/>
        </authorList>
    </citation>
    <scope>NUCLEOTIDE SEQUENCE</scope>
</reference>
<accession>A0A8H3F3L6</accession>